<feature type="signal peptide" evidence="5">
    <location>
        <begin position="1"/>
        <end position="21"/>
    </location>
</feature>
<feature type="domain" description="PDZ" evidence="6">
    <location>
        <begin position="81"/>
        <end position="136"/>
    </location>
</feature>
<dbReference type="HOGENOM" id="CLU_017295_3_2_7"/>
<dbReference type="Pfam" id="PF17820">
    <property type="entry name" value="PDZ_6"/>
    <property type="match status" value="1"/>
</dbReference>
<keyword evidence="3" id="KW-0378">Hydrolase</keyword>
<reference evidence="7 8" key="1">
    <citation type="journal article" date="2010" name="Stand. Genomic Sci.">
        <title>Complete genome sequence of Desulfarculus baarsii type strain (2st14).</title>
        <authorList>
            <person name="Sun H."/>
            <person name="Spring S."/>
            <person name="Lapidus A."/>
            <person name="Davenport K."/>
            <person name="Del Rio T.G."/>
            <person name="Tice H."/>
            <person name="Nolan M."/>
            <person name="Copeland A."/>
            <person name="Cheng J.F."/>
            <person name="Lucas S."/>
            <person name="Tapia R."/>
            <person name="Goodwin L."/>
            <person name="Pitluck S."/>
            <person name="Ivanova N."/>
            <person name="Pagani I."/>
            <person name="Mavromatis K."/>
            <person name="Ovchinnikova G."/>
            <person name="Pati A."/>
            <person name="Chen A."/>
            <person name="Palaniappan K."/>
            <person name="Hauser L."/>
            <person name="Chang Y.J."/>
            <person name="Jeffries C.D."/>
            <person name="Detter J.C."/>
            <person name="Han C."/>
            <person name="Rohde M."/>
            <person name="Brambilla E."/>
            <person name="Goker M."/>
            <person name="Woyke T."/>
            <person name="Bristow J."/>
            <person name="Eisen J.A."/>
            <person name="Markowitz V."/>
            <person name="Hugenholtz P."/>
            <person name="Kyrpides N.C."/>
            <person name="Klenk H.P."/>
            <person name="Land M."/>
        </authorList>
    </citation>
    <scope>NUCLEOTIDE SEQUENCE [LARGE SCALE GENOMIC DNA]</scope>
    <source>
        <strain evidence="8">ATCC 33931 / DSM 2075 / LMG 7858 / VKM B-1802 / 2st14</strain>
    </source>
</reference>
<dbReference type="CDD" id="cd07560">
    <property type="entry name" value="Peptidase_S41_CPP"/>
    <property type="match status" value="1"/>
</dbReference>
<dbReference type="eggNOG" id="COG0793">
    <property type="taxonomic scope" value="Bacteria"/>
</dbReference>
<dbReference type="KEGG" id="dbr:Deba_1471"/>
<keyword evidence="2" id="KW-0645">Protease</keyword>
<keyword evidence="4" id="KW-0720">Serine protease</keyword>
<dbReference type="InterPro" id="IPR029045">
    <property type="entry name" value="ClpP/crotonase-like_dom_sf"/>
</dbReference>
<dbReference type="GO" id="GO:0008236">
    <property type="term" value="F:serine-type peptidase activity"/>
    <property type="evidence" value="ECO:0007669"/>
    <property type="project" value="UniProtKB-KW"/>
</dbReference>
<evidence type="ECO:0000313" key="8">
    <source>
        <dbReference type="Proteomes" id="UP000009047"/>
    </source>
</evidence>
<evidence type="ECO:0000256" key="5">
    <source>
        <dbReference type="SAM" id="SignalP"/>
    </source>
</evidence>
<name>E1QGZ6_DESB2</name>
<dbReference type="SUPFAM" id="SSF50156">
    <property type="entry name" value="PDZ domain-like"/>
    <property type="match status" value="1"/>
</dbReference>
<dbReference type="PANTHER" id="PTHR32060:SF30">
    <property type="entry name" value="CARBOXY-TERMINAL PROCESSING PROTEASE CTPA"/>
    <property type="match status" value="1"/>
</dbReference>
<dbReference type="GO" id="GO:0030288">
    <property type="term" value="C:outer membrane-bounded periplasmic space"/>
    <property type="evidence" value="ECO:0007669"/>
    <property type="project" value="TreeGrafter"/>
</dbReference>
<dbReference type="SMART" id="SM00228">
    <property type="entry name" value="PDZ"/>
    <property type="match status" value="1"/>
</dbReference>
<keyword evidence="8" id="KW-1185">Reference proteome</keyword>
<protein>
    <submittedName>
        <fullName evidence="7">Peptidase S41</fullName>
    </submittedName>
</protein>
<dbReference type="OrthoDB" id="5505549at2"/>
<proteinExistence type="inferred from homology"/>
<feature type="chain" id="PRO_5003150353" evidence="5">
    <location>
        <begin position="22"/>
        <end position="371"/>
    </location>
</feature>
<dbReference type="RefSeq" id="WP_013258292.1">
    <property type="nucleotide sequence ID" value="NC_014365.1"/>
</dbReference>
<dbReference type="GO" id="GO:0007165">
    <property type="term" value="P:signal transduction"/>
    <property type="evidence" value="ECO:0007669"/>
    <property type="project" value="TreeGrafter"/>
</dbReference>
<dbReference type="Gene3D" id="3.90.226.10">
    <property type="entry name" value="2-enoyl-CoA Hydratase, Chain A, domain 1"/>
    <property type="match status" value="1"/>
</dbReference>
<dbReference type="SUPFAM" id="SSF52096">
    <property type="entry name" value="ClpP/crotonase"/>
    <property type="match status" value="1"/>
</dbReference>
<keyword evidence="5" id="KW-0732">Signal</keyword>
<dbReference type="InterPro" id="IPR005151">
    <property type="entry name" value="Tail-specific_protease"/>
</dbReference>
<dbReference type="GO" id="GO:0004175">
    <property type="term" value="F:endopeptidase activity"/>
    <property type="evidence" value="ECO:0007669"/>
    <property type="project" value="TreeGrafter"/>
</dbReference>
<dbReference type="InterPro" id="IPR001478">
    <property type="entry name" value="PDZ"/>
</dbReference>
<evidence type="ECO:0000256" key="2">
    <source>
        <dbReference type="ARBA" id="ARBA00022670"/>
    </source>
</evidence>
<dbReference type="AlphaFoldDB" id="E1QGZ6"/>
<evidence type="ECO:0000256" key="1">
    <source>
        <dbReference type="ARBA" id="ARBA00009179"/>
    </source>
</evidence>
<dbReference type="InterPro" id="IPR004447">
    <property type="entry name" value="Peptidase_S41A"/>
</dbReference>
<dbReference type="STRING" id="644282.Deba_1471"/>
<dbReference type="PANTHER" id="PTHR32060">
    <property type="entry name" value="TAIL-SPECIFIC PROTEASE"/>
    <property type="match status" value="1"/>
</dbReference>
<dbReference type="EMBL" id="CP002085">
    <property type="protein sequence ID" value="ADK84839.1"/>
    <property type="molecule type" value="Genomic_DNA"/>
</dbReference>
<dbReference type="CDD" id="cd06782">
    <property type="entry name" value="cpPDZ_CPP-like"/>
    <property type="match status" value="1"/>
</dbReference>
<dbReference type="GO" id="GO:0006508">
    <property type="term" value="P:proteolysis"/>
    <property type="evidence" value="ECO:0007669"/>
    <property type="project" value="UniProtKB-KW"/>
</dbReference>
<organism evidence="7 8">
    <name type="scientific">Desulfarculus baarsii (strain ATCC 33931 / DSM 2075 / LMG 7858 / VKM B-1802 / 2st14)</name>
    <dbReference type="NCBI Taxonomy" id="644282"/>
    <lineage>
        <taxon>Bacteria</taxon>
        <taxon>Pseudomonadati</taxon>
        <taxon>Thermodesulfobacteriota</taxon>
        <taxon>Desulfarculia</taxon>
        <taxon>Desulfarculales</taxon>
        <taxon>Desulfarculaceae</taxon>
        <taxon>Desulfarculus</taxon>
    </lineage>
</organism>
<dbReference type="InterPro" id="IPR041489">
    <property type="entry name" value="PDZ_6"/>
</dbReference>
<evidence type="ECO:0000256" key="4">
    <source>
        <dbReference type="ARBA" id="ARBA00022825"/>
    </source>
</evidence>
<comment type="similarity">
    <text evidence="1">Belongs to the peptidase S41A family.</text>
</comment>
<gene>
    <name evidence="7" type="ordered locus">Deba_1471</name>
</gene>
<dbReference type="Proteomes" id="UP000009047">
    <property type="component" value="Chromosome"/>
</dbReference>
<dbReference type="InterPro" id="IPR036034">
    <property type="entry name" value="PDZ_sf"/>
</dbReference>
<evidence type="ECO:0000256" key="3">
    <source>
        <dbReference type="ARBA" id="ARBA00022801"/>
    </source>
</evidence>
<sequence length="371" mass="39024">MFRLKLIVVALCLSAFSWAQAAADDLAWTSDRAALLFYEAMTALQKNALRPPAPLDEARRAIGAAARGLDEFSAYWPREEYEAFKRAADPSFAGVGMEIWADESGAVICIPKPGGPAQKAGVAYGDRLISVDGKPVAAEAVYAAGAMIRGQAGSTVRLGLLGQGGRRKNVSIIRAKQAFRTVESTREGGAPRLRISSFTNNTPAELAEALGRLGAAKVVVIDLRGNVGGDMFAAMEAAGKLLPVGAPLLTLRQRGGETAYKNVGRPLNLTSRLFVWQDKRTASAAEVFVAALTRNKRATSIGQTSFGKGVAQKIVELSDGSALLVTYAELIPPGGRAYHGHGLRPDRALAPGADASDRAYALATAAAMSAK</sequence>
<dbReference type="SMART" id="SM00245">
    <property type="entry name" value="TSPc"/>
    <property type="match status" value="1"/>
</dbReference>
<accession>E1QGZ6</accession>
<dbReference type="Gene3D" id="2.30.42.10">
    <property type="match status" value="1"/>
</dbReference>
<dbReference type="Gene3D" id="3.30.750.44">
    <property type="match status" value="1"/>
</dbReference>
<evidence type="ECO:0000259" key="6">
    <source>
        <dbReference type="PROSITE" id="PS50106"/>
    </source>
</evidence>
<evidence type="ECO:0000313" key="7">
    <source>
        <dbReference type="EMBL" id="ADK84839.1"/>
    </source>
</evidence>
<dbReference type="Pfam" id="PF03572">
    <property type="entry name" value="Peptidase_S41"/>
    <property type="match status" value="1"/>
</dbReference>
<dbReference type="PROSITE" id="PS50106">
    <property type="entry name" value="PDZ"/>
    <property type="match status" value="1"/>
</dbReference>